<accession>A0ABX1R787</accession>
<dbReference type="RefSeq" id="WP_169393717.1">
    <property type="nucleotide sequence ID" value="NZ_BAAAJH010000033.1"/>
</dbReference>
<proteinExistence type="predicted"/>
<evidence type="ECO:0000313" key="2">
    <source>
        <dbReference type="EMBL" id="NMH75651.1"/>
    </source>
</evidence>
<name>A0ABX1R787_9PSEU</name>
<reference evidence="2 3" key="1">
    <citation type="submission" date="2020-04" db="EMBL/GenBank/DDBJ databases">
        <authorList>
            <person name="Klaysubun C."/>
            <person name="Duangmal K."/>
            <person name="Lipun K."/>
        </authorList>
    </citation>
    <scope>NUCLEOTIDE SEQUENCE [LARGE SCALE GENOMIC DNA]</scope>
    <source>
        <strain evidence="2 3">JCM 11839</strain>
    </source>
</reference>
<feature type="region of interest" description="Disordered" evidence="1">
    <location>
        <begin position="96"/>
        <end position="115"/>
    </location>
</feature>
<protein>
    <submittedName>
        <fullName evidence="2">Uncharacterized protein</fullName>
    </submittedName>
</protein>
<dbReference type="Proteomes" id="UP001296706">
    <property type="component" value="Unassembled WGS sequence"/>
</dbReference>
<dbReference type="EMBL" id="JAAXKY010000001">
    <property type="protein sequence ID" value="NMH75651.1"/>
    <property type="molecule type" value="Genomic_DNA"/>
</dbReference>
<sequence>MTEQADLDRAEYRRAMDWLSCAVHELPAGVLYGANGAYARQCADLVNGLDDVERLCTRLGLNGHQAFFDACRWHFEHYAHYLSRRRHFVDYESYTRDRNGPARVPKPPAPPRWLQ</sequence>
<gene>
    <name evidence="2" type="ORF">HF577_00725</name>
</gene>
<evidence type="ECO:0000256" key="1">
    <source>
        <dbReference type="SAM" id="MobiDB-lite"/>
    </source>
</evidence>
<comment type="caution">
    <text evidence="2">The sequence shown here is derived from an EMBL/GenBank/DDBJ whole genome shotgun (WGS) entry which is preliminary data.</text>
</comment>
<evidence type="ECO:0000313" key="3">
    <source>
        <dbReference type="Proteomes" id="UP001296706"/>
    </source>
</evidence>
<keyword evidence="3" id="KW-1185">Reference proteome</keyword>
<organism evidence="2 3">
    <name type="scientific">Pseudonocardia xinjiangensis</name>
    <dbReference type="NCBI Taxonomy" id="75289"/>
    <lineage>
        <taxon>Bacteria</taxon>
        <taxon>Bacillati</taxon>
        <taxon>Actinomycetota</taxon>
        <taxon>Actinomycetes</taxon>
        <taxon>Pseudonocardiales</taxon>
        <taxon>Pseudonocardiaceae</taxon>
        <taxon>Pseudonocardia</taxon>
    </lineage>
</organism>
<feature type="compositionally biased region" description="Pro residues" evidence="1">
    <location>
        <begin position="104"/>
        <end position="115"/>
    </location>
</feature>